<evidence type="ECO:0000256" key="4">
    <source>
        <dbReference type="ARBA" id="ARBA00022840"/>
    </source>
</evidence>
<dbReference type="InterPro" id="IPR028077">
    <property type="entry name" value="UAE_UbL_dom"/>
</dbReference>
<dbReference type="InterPro" id="IPR045886">
    <property type="entry name" value="ThiF/MoeB/HesA"/>
</dbReference>
<feature type="domain" description="Ubiquitin/SUMO-activating enzyme ubiquitin-like" evidence="11">
    <location>
        <begin position="453"/>
        <end position="534"/>
    </location>
</feature>
<accession>A0AAE0DKB5</accession>
<dbReference type="GO" id="GO:0031510">
    <property type="term" value="C:SUMO activating enzyme complex"/>
    <property type="evidence" value="ECO:0007669"/>
    <property type="project" value="UniProtKB-UniRule"/>
</dbReference>
<dbReference type="GO" id="GO:0005737">
    <property type="term" value="C:cytoplasm"/>
    <property type="evidence" value="ECO:0007669"/>
    <property type="project" value="TreeGrafter"/>
</dbReference>
<evidence type="ECO:0000256" key="3">
    <source>
        <dbReference type="ARBA" id="ARBA00022786"/>
    </source>
</evidence>
<evidence type="ECO:0000256" key="6">
    <source>
        <dbReference type="PIRSR" id="PIRSR039133-2"/>
    </source>
</evidence>
<evidence type="ECO:0000256" key="7">
    <source>
        <dbReference type="PIRSR" id="PIRSR039133-3"/>
    </source>
</evidence>
<evidence type="ECO:0000256" key="1">
    <source>
        <dbReference type="ARBA" id="ARBA00005673"/>
    </source>
</evidence>
<dbReference type="InterPro" id="IPR023318">
    <property type="entry name" value="Ub_act_enz_dom_a_sf"/>
</dbReference>
<comment type="pathway">
    <text evidence="5">Protein modification; protein sumoylation.</text>
</comment>
<dbReference type="FunFam" id="3.10.290.20:FF:000005">
    <property type="entry name" value="Ubiquitin-activating enzyme E1-like"/>
    <property type="match status" value="1"/>
</dbReference>
<dbReference type="PANTHER" id="PTHR10953">
    <property type="entry name" value="UBIQUITIN-ACTIVATING ENZYME E1"/>
    <property type="match status" value="1"/>
</dbReference>
<keyword evidence="2 5" id="KW-0547">Nucleotide-binding</keyword>
<dbReference type="InterPro" id="IPR035985">
    <property type="entry name" value="Ubiquitin-activating_enz"/>
</dbReference>
<keyword evidence="3 5" id="KW-0833">Ubl conjugation pathway</keyword>
<keyword evidence="4 5" id="KW-0067">ATP-binding</keyword>
<feature type="binding site" evidence="6">
    <location>
        <position position="27"/>
    </location>
    <ligand>
        <name>ATP</name>
        <dbReference type="ChEBI" id="CHEBI:30616"/>
    </ligand>
</feature>
<evidence type="ECO:0000313" key="12">
    <source>
        <dbReference type="EMBL" id="KAK3172390.1"/>
    </source>
</evidence>
<dbReference type="PANTHER" id="PTHR10953:SF5">
    <property type="entry name" value="SUMO-ACTIVATING ENZYME SUBUNIT 2"/>
    <property type="match status" value="1"/>
</dbReference>
<feature type="binding site" evidence="7">
    <location>
        <position position="446"/>
    </location>
    <ligand>
        <name>Zn(2+)</name>
        <dbReference type="ChEBI" id="CHEBI:29105"/>
    </ligand>
</feature>
<dbReference type="EMBL" id="JASNWA010000007">
    <property type="protein sequence ID" value="KAK3172390.1"/>
    <property type="molecule type" value="Genomic_DNA"/>
</dbReference>
<gene>
    <name evidence="12" type="ORF">OEA41_005711</name>
</gene>
<evidence type="ECO:0000259" key="10">
    <source>
        <dbReference type="Pfam" id="PF10585"/>
    </source>
</evidence>
<feature type="binding site" evidence="7">
    <location>
        <position position="443"/>
    </location>
    <ligand>
        <name>Zn(2+)</name>
        <dbReference type="ChEBI" id="CHEBI:29105"/>
    </ligand>
</feature>
<evidence type="ECO:0000256" key="5">
    <source>
        <dbReference type="PIRNR" id="PIRNR039133"/>
    </source>
</evidence>
<organism evidence="12 13">
    <name type="scientific">Lepraria neglecta</name>
    <dbReference type="NCBI Taxonomy" id="209136"/>
    <lineage>
        <taxon>Eukaryota</taxon>
        <taxon>Fungi</taxon>
        <taxon>Dikarya</taxon>
        <taxon>Ascomycota</taxon>
        <taxon>Pezizomycotina</taxon>
        <taxon>Lecanoromycetes</taxon>
        <taxon>OSLEUM clade</taxon>
        <taxon>Lecanoromycetidae</taxon>
        <taxon>Lecanorales</taxon>
        <taxon>Lecanorineae</taxon>
        <taxon>Stereocaulaceae</taxon>
        <taxon>Lepraria</taxon>
    </lineage>
</organism>
<feature type="binding site" evidence="6">
    <location>
        <position position="51"/>
    </location>
    <ligand>
        <name>ATP</name>
        <dbReference type="ChEBI" id="CHEBI:30616"/>
    </ligand>
</feature>
<dbReference type="Gene3D" id="3.10.290.20">
    <property type="entry name" value="Ubiquitin-like 2 activating enzyme e1b. Chain: B, domain 3"/>
    <property type="match status" value="1"/>
</dbReference>
<evidence type="ECO:0000259" key="11">
    <source>
        <dbReference type="Pfam" id="PF14732"/>
    </source>
</evidence>
<keyword evidence="13" id="KW-1185">Reference proteome</keyword>
<dbReference type="InterPro" id="IPR030661">
    <property type="entry name" value="Uba2"/>
</dbReference>
<feature type="domain" description="Ubiquitin-activating enzyme SCCH" evidence="10">
    <location>
        <begin position="321"/>
        <end position="380"/>
    </location>
</feature>
<dbReference type="InterPro" id="IPR000594">
    <property type="entry name" value="ThiF_NAD_FAD-bd"/>
</dbReference>
<dbReference type="Pfam" id="PF10585">
    <property type="entry name" value="UBA_E1_SCCH"/>
    <property type="match status" value="1"/>
</dbReference>
<evidence type="ECO:0000256" key="8">
    <source>
        <dbReference type="SAM" id="MobiDB-lite"/>
    </source>
</evidence>
<dbReference type="Pfam" id="PF00899">
    <property type="entry name" value="ThiF"/>
    <property type="match status" value="1"/>
</dbReference>
<evidence type="ECO:0000256" key="2">
    <source>
        <dbReference type="ARBA" id="ARBA00022741"/>
    </source>
</evidence>
<dbReference type="GO" id="GO:0046872">
    <property type="term" value="F:metal ion binding"/>
    <property type="evidence" value="ECO:0007669"/>
    <property type="project" value="UniProtKB-KW"/>
</dbReference>
<evidence type="ECO:0000313" key="13">
    <source>
        <dbReference type="Proteomes" id="UP001276659"/>
    </source>
</evidence>
<dbReference type="Gene3D" id="1.10.10.520">
    <property type="entry name" value="Ubiquitin activating enzymes (Uba3). Chain: B, domain 2"/>
    <property type="match status" value="1"/>
</dbReference>
<dbReference type="GO" id="GO:0016925">
    <property type="term" value="P:protein sumoylation"/>
    <property type="evidence" value="ECO:0007669"/>
    <property type="project" value="UniProtKB-UniRule"/>
</dbReference>
<dbReference type="GO" id="GO:0019948">
    <property type="term" value="F:SUMO activating enzyme activity"/>
    <property type="evidence" value="ECO:0007669"/>
    <property type="project" value="UniProtKB-UniRule"/>
</dbReference>
<name>A0AAE0DKB5_9LECA</name>
<comment type="subunit">
    <text evidence="5">Heterodimer.</text>
</comment>
<feature type="binding site" evidence="6">
    <location>
        <begin position="35"/>
        <end position="38"/>
    </location>
    <ligand>
        <name>ATP</name>
        <dbReference type="ChEBI" id="CHEBI:30616"/>
    </ligand>
</feature>
<dbReference type="SUPFAM" id="SSF69572">
    <property type="entry name" value="Activating enzymes of the ubiquitin-like proteins"/>
    <property type="match status" value="1"/>
</dbReference>
<dbReference type="AlphaFoldDB" id="A0AAE0DKB5"/>
<keyword evidence="5 7" id="KW-0479">Metal-binding</keyword>
<feature type="region of interest" description="Disordered" evidence="8">
    <location>
        <begin position="535"/>
        <end position="595"/>
    </location>
</feature>
<dbReference type="PIRSF" id="PIRSF039133">
    <property type="entry name" value="SUMO_E1B"/>
    <property type="match status" value="1"/>
</dbReference>
<comment type="similarity">
    <text evidence="1 5">Belongs to the ubiquitin-activating E1 family.</text>
</comment>
<dbReference type="Pfam" id="PF14732">
    <property type="entry name" value="UAE_UbL"/>
    <property type="match status" value="1"/>
</dbReference>
<keyword evidence="5 7" id="KW-0862">Zinc</keyword>
<reference evidence="12" key="1">
    <citation type="submission" date="2022-11" db="EMBL/GenBank/DDBJ databases">
        <title>Chromosomal genome sequence assembly and mating type (MAT) locus characterization of the leprose asexual lichenized fungus Lepraria neglecta (Nyl.) Erichsen.</title>
        <authorList>
            <person name="Allen J.L."/>
            <person name="Pfeffer B."/>
        </authorList>
    </citation>
    <scope>NUCLEOTIDE SEQUENCE</scope>
    <source>
        <strain evidence="12">Allen 5258</strain>
    </source>
</reference>
<feature type="domain" description="THIF-type NAD/FAD binding fold" evidence="9">
    <location>
        <begin position="1"/>
        <end position="444"/>
    </location>
</feature>
<sequence>MVGAGGIGCELLKNLVLTGFGEIHIVDLDTIDLSNLNRQFLFRQEHIKKSKALVAKESAAKFNPHIKLEAHHANIKDPQFNIEWFQGFNIVFNALDNLDARRHVNKMCLAADVPLIESGTTGFNGQVQVIVKVSSPISSSSDSNAYKVRGKRNVMIAIRKRRRKPSLVGEELPVHVRTTLRLETINADDPQVRCSGRAKTRRLSSITRKTQKMVSRHRGMPNAMAHIFTAKEIKSLRKESQALNSIRQSMGSDDFARKVFDKVFKDDVNRLRSMEDMWKIRKPPTALDFDGLSKAAEGISTSMAQQDQTVWTEAENFAVFCDSLKRLSTRLQKKQAQDTEAAAPSVLTFDKDDEDTLDFVTASANLRSIIFGIEMRSKFVIKQMAGNIIPAIATTNAMTAGLCVLQAFKVMREDLNRAKMVFLERSGARVINSDTLKPPNPNCSVCGIMQSRLIVDPTRATLNDLVQDVLKTQLGYGDEFSINNEVGTLYDPDLDDNLSKKFSDLGVKADSFLTVIDDDEENPRVNLSLSISEKSLPEDSKPVQVPDKLHIARKPKVVPASTTNGDTNGHAEPTGTKRKRSLEEDPLQEPKRGKMQMNFNTDGFLINDVVIADDSTDGAIVIDDD</sequence>
<proteinExistence type="inferred from homology"/>
<protein>
    <recommendedName>
        <fullName evidence="5">Ubiquitin-activating enzyme E1-like</fullName>
    </recommendedName>
</protein>
<feature type="binding site" evidence="6">
    <location>
        <begin position="3"/>
        <end position="8"/>
    </location>
    <ligand>
        <name>ATP</name>
        <dbReference type="ChEBI" id="CHEBI:30616"/>
    </ligand>
</feature>
<feature type="binding site" evidence="6">
    <location>
        <begin position="96"/>
        <end position="101"/>
    </location>
    <ligand>
        <name>ATP</name>
        <dbReference type="ChEBI" id="CHEBI:30616"/>
    </ligand>
</feature>
<dbReference type="GO" id="GO:0005524">
    <property type="term" value="F:ATP binding"/>
    <property type="evidence" value="ECO:0007669"/>
    <property type="project" value="UniProtKB-UniRule"/>
</dbReference>
<dbReference type="InterPro" id="IPR019572">
    <property type="entry name" value="UBA_E1_SCCH"/>
</dbReference>
<dbReference type="Gene3D" id="3.40.50.720">
    <property type="entry name" value="NAD(P)-binding Rossmann-like Domain"/>
    <property type="match status" value="1"/>
</dbReference>
<evidence type="ECO:0000259" key="9">
    <source>
        <dbReference type="Pfam" id="PF00899"/>
    </source>
</evidence>
<comment type="caution">
    <text evidence="12">The sequence shown here is derived from an EMBL/GenBank/DDBJ whole genome shotgun (WGS) entry which is preliminary data.</text>
</comment>
<dbReference type="Proteomes" id="UP001276659">
    <property type="component" value="Unassembled WGS sequence"/>
</dbReference>